<evidence type="ECO:0000313" key="1">
    <source>
        <dbReference type="EMBL" id="KAL3788972.1"/>
    </source>
</evidence>
<dbReference type="CDD" id="cd09272">
    <property type="entry name" value="RNase_HI_RT_Ty1"/>
    <property type="match status" value="1"/>
</dbReference>
<accession>A0ABD3PMI8</accession>
<organism evidence="1 2">
    <name type="scientific">Cyclotella atomus</name>
    <dbReference type="NCBI Taxonomy" id="382360"/>
    <lineage>
        <taxon>Eukaryota</taxon>
        <taxon>Sar</taxon>
        <taxon>Stramenopiles</taxon>
        <taxon>Ochrophyta</taxon>
        <taxon>Bacillariophyta</taxon>
        <taxon>Coscinodiscophyceae</taxon>
        <taxon>Thalassiosirophycidae</taxon>
        <taxon>Stephanodiscales</taxon>
        <taxon>Stephanodiscaceae</taxon>
        <taxon>Cyclotella</taxon>
    </lineage>
</organism>
<reference evidence="1 2" key="1">
    <citation type="submission" date="2024-10" db="EMBL/GenBank/DDBJ databases">
        <title>Updated reference genomes for cyclostephanoid diatoms.</title>
        <authorList>
            <person name="Roberts W.R."/>
            <person name="Alverson A.J."/>
        </authorList>
    </citation>
    <scope>NUCLEOTIDE SEQUENCE [LARGE SCALE GENOMIC DNA]</scope>
    <source>
        <strain evidence="1 2">AJA010-31</strain>
    </source>
</reference>
<evidence type="ECO:0000313" key="2">
    <source>
        <dbReference type="Proteomes" id="UP001530400"/>
    </source>
</evidence>
<dbReference type="Gene3D" id="2.20.25.10">
    <property type="match status" value="1"/>
</dbReference>
<sequence length="253" mass="29012">MWKSKLQTEIALSTMETEYVILSTAMKDLLPIISMVRELWQAVGLQSNVISNLHCKVYEDNTGALVLANLEPKHYTPRSKHYAIKYHWFRQHLADPSNRIKIVKVNTLNQLGNLFTKGLPKPAFTHLRRLLMGCLLVYPTTPSSTQQATILKYEESPVNKPFLLNLLPKLNYVAFYLAVQQLSPHCAEYSLPEIPQHIDASNVDEIDEETIGKLHSWLLDVYLVEEFLVCPDTGRKFPVKDCIPNMILHEDEI</sequence>
<gene>
    <name evidence="1" type="ORF">ACHAWO_000633</name>
</gene>
<dbReference type="Proteomes" id="UP001530400">
    <property type="component" value="Unassembled WGS sequence"/>
</dbReference>
<dbReference type="EMBL" id="JALLPJ020000542">
    <property type="protein sequence ID" value="KAL3788972.1"/>
    <property type="molecule type" value="Genomic_DNA"/>
</dbReference>
<dbReference type="PANTHER" id="PTHR12773:SF0">
    <property type="entry name" value="MULTIFUNCTIONAL METHYLTRANSFERASE SUBUNIT TRM112-LIKE PROTEIN"/>
    <property type="match status" value="1"/>
</dbReference>
<keyword evidence="2" id="KW-1185">Reference proteome</keyword>
<dbReference type="InterPro" id="IPR039127">
    <property type="entry name" value="Trm112"/>
</dbReference>
<proteinExistence type="predicted"/>
<dbReference type="SUPFAM" id="SSF158997">
    <property type="entry name" value="Trm112p-like"/>
    <property type="match status" value="1"/>
</dbReference>
<protein>
    <submittedName>
        <fullName evidence="1">Uncharacterized protein</fullName>
    </submittedName>
</protein>
<name>A0ABD3PMI8_9STRA</name>
<comment type="caution">
    <text evidence="1">The sequence shown here is derived from an EMBL/GenBank/DDBJ whole genome shotgun (WGS) entry which is preliminary data.</text>
</comment>
<dbReference type="AlphaFoldDB" id="A0ABD3PMI8"/>
<dbReference type="PANTHER" id="PTHR12773">
    <property type="entry name" value="UPF0315 PROTEIN-RELATED"/>
    <property type="match status" value="1"/>
</dbReference>